<name>A0A382CF62_9ZZZZ</name>
<reference evidence="1" key="1">
    <citation type="submission" date="2018-05" db="EMBL/GenBank/DDBJ databases">
        <authorList>
            <person name="Lanie J.A."/>
            <person name="Ng W.-L."/>
            <person name="Kazmierczak K.M."/>
            <person name="Andrzejewski T.M."/>
            <person name="Davidsen T.M."/>
            <person name="Wayne K.J."/>
            <person name="Tettelin H."/>
            <person name="Glass J.I."/>
            <person name="Rusch D."/>
            <person name="Podicherti R."/>
            <person name="Tsui H.-C.T."/>
            <person name="Winkler M.E."/>
        </authorList>
    </citation>
    <scope>NUCLEOTIDE SEQUENCE</scope>
</reference>
<accession>A0A382CF62</accession>
<dbReference type="AlphaFoldDB" id="A0A382CF62"/>
<evidence type="ECO:0000313" key="1">
    <source>
        <dbReference type="EMBL" id="SVB24838.1"/>
    </source>
</evidence>
<dbReference type="EMBL" id="UINC01034267">
    <property type="protein sequence ID" value="SVB24838.1"/>
    <property type="molecule type" value="Genomic_DNA"/>
</dbReference>
<proteinExistence type="predicted"/>
<sequence length="22" mass="2606">MDYLRAVGDNCQLSYEDTAERR</sequence>
<protein>
    <submittedName>
        <fullName evidence="1">Uncharacterized protein</fullName>
    </submittedName>
</protein>
<organism evidence="1">
    <name type="scientific">marine metagenome</name>
    <dbReference type="NCBI Taxonomy" id="408172"/>
    <lineage>
        <taxon>unclassified sequences</taxon>
        <taxon>metagenomes</taxon>
        <taxon>ecological metagenomes</taxon>
    </lineage>
</organism>
<gene>
    <name evidence="1" type="ORF">METZ01_LOCUS177692</name>
</gene>